<accession>A0A3P8A5X9</accession>
<dbReference type="EMBL" id="UZAH01028215">
    <property type="protein sequence ID" value="VDO98539.1"/>
    <property type="molecule type" value="Genomic_DNA"/>
</dbReference>
<sequence>MSGYCRWQIPQRVGADGVEGRTGRRSWEQNGLVPTTAGGGDGLLVESEGADDMEDGDGDGWHDRAPAESAVLPRRRLSRRRAERADVRGSQAGCHLLADRPSNGLPKQPSKRSRTARGIPIVPAYHLHPPHSTPPPPVDDICEVDP</sequence>
<feature type="region of interest" description="Disordered" evidence="1">
    <location>
        <begin position="78"/>
        <end position="146"/>
    </location>
</feature>
<evidence type="ECO:0000313" key="4">
    <source>
        <dbReference type="WBParaSite" id="HPBE_0001411601-mRNA-1"/>
    </source>
</evidence>
<feature type="region of interest" description="Disordered" evidence="1">
    <location>
        <begin position="15"/>
        <end position="65"/>
    </location>
</feature>
<gene>
    <name evidence="2" type="ORF">HPBE_LOCUS14117</name>
</gene>
<feature type="compositionally biased region" description="Basic and acidic residues" evidence="1">
    <location>
        <begin position="18"/>
        <end position="27"/>
    </location>
</feature>
<evidence type="ECO:0000313" key="3">
    <source>
        <dbReference type="Proteomes" id="UP000050761"/>
    </source>
</evidence>
<accession>A0A183FZE8</accession>
<dbReference type="Proteomes" id="UP000050761">
    <property type="component" value="Unassembled WGS sequence"/>
</dbReference>
<protein>
    <submittedName>
        <fullName evidence="2 4">Uncharacterized protein</fullName>
    </submittedName>
</protein>
<reference evidence="2 3" key="1">
    <citation type="submission" date="2018-11" db="EMBL/GenBank/DDBJ databases">
        <authorList>
            <consortium name="Pathogen Informatics"/>
        </authorList>
    </citation>
    <scope>NUCLEOTIDE SEQUENCE [LARGE SCALE GENOMIC DNA]</scope>
</reference>
<organism evidence="3 4">
    <name type="scientific">Heligmosomoides polygyrus</name>
    <name type="common">Parasitic roundworm</name>
    <dbReference type="NCBI Taxonomy" id="6339"/>
    <lineage>
        <taxon>Eukaryota</taxon>
        <taxon>Metazoa</taxon>
        <taxon>Ecdysozoa</taxon>
        <taxon>Nematoda</taxon>
        <taxon>Chromadorea</taxon>
        <taxon>Rhabditida</taxon>
        <taxon>Rhabditina</taxon>
        <taxon>Rhabditomorpha</taxon>
        <taxon>Strongyloidea</taxon>
        <taxon>Heligmosomidae</taxon>
        <taxon>Heligmosomoides</taxon>
    </lineage>
</organism>
<proteinExistence type="predicted"/>
<evidence type="ECO:0000313" key="2">
    <source>
        <dbReference type="EMBL" id="VDO98539.1"/>
    </source>
</evidence>
<dbReference type="AlphaFoldDB" id="A0A183FZE8"/>
<keyword evidence="3" id="KW-1185">Reference proteome</keyword>
<reference evidence="4" key="2">
    <citation type="submission" date="2019-09" db="UniProtKB">
        <authorList>
            <consortium name="WormBaseParasite"/>
        </authorList>
    </citation>
    <scope>IDENTIFICATION</scope>
</reference>
<evidence type="ECO:0000256" key="1">
    <source>
        <dbReference type="SAM" id="MobiDB-lite"/>
    </source>
</evidence>
<name>A0A183FZE8_HELPZ</name>
<dbReference type="WBParaSite" id="HPBE_0001411601-mRNA-1">
    <property type="protein sequence ID" value="HPBE_0001411601-mRNA-1"/>
    <property type="gene ID" value="HPBE_0001411601"/>
</dbReference>
<feature type="compositionally biased region" description="Acidic residues" evidence="1">
    <location>
        <begin position="48"/>
        <end position="58"/>
    </location>
</feature>